<evidence type="ECO:0000313" key="8">
    <source>
        <dbReference type="EMBL" id="QNE06446.1"/>
    </source>
</evidence>
<dbReference type="Pfam" id="PF08534">
    <property type="entry name" value="Redoxin"/>
    <property type="match status" value="1"/>
</dbReference>
<dbReference type="RefSeq" id="WP_185885437.1">
    <property type="nucleotide sequence ID" value="NZ_CP060052.1"/>
</dbReference>
<evidence type="ECO:0000256" key="4">
    <source>
        <dbReference type="ARBA" id="ARBA00023157"/>
    </source>
</evidence>
<keyword evidence="6" id="KW-0812">Transmembrane</keyword>
<name>A0A7G6VXI1_9SPHN</name>
<dbReference type="Gene3D" id="3.40.30.10">
    <property type="entry name" value="Glutaredoxin"/>
    <property type="match status" value="1"/>
</dbReference>
<feature type="transmembrane region" description="Helical" evidence="6">
    <location>
        <begin position="15"/>
        <end position="36"/>
    </location>
</feature>
<dbReference type="PANTHER" id="PTHR42852">
    <property type="entry name" value="THIOL:DISULFIDE INTERCHANGE PROTEIN DSBE"/>
    <property type="match status" value="1"/>
</dbReference>
<evidence type="ECO:0000313" key="9">
    <source>
        <dbReference type="Proteomes" id="UP000515297"/>
    </source>
</evidence>
<evidence type="ECO:0000256" key="1">
    <source>
        <dbReference type="ARBA" id="ARBA00004196"/>
    </source>
</evidence>
<evidence type="ECO:0000259" key="7">
    <source>
        <dbReference type="PROSITE" id="PS51352"/>
    </source>
</evidence>
<dbReference type="PANTHER" id="PTHR42852:SF6">
    <property type="entry name" value="THIOL:DISULFIDE INTERCHANGE PROTEIN DSBE"/>
    <property type="match status" value="1"/>
</dbReference>
<feature type="domain" description="Thioredoxin" evidence="7">
    <location>
        <begin position="46"/>
        <end position="188"/>
    </location>
</feature>
<proteinExistence type="inferred from homology"/>
<sequence>MNAHEPAPKASGSRWAIWLPLAVFVLLAALVAWGLANPGSSEVESRMIGQPLPAMDLPAASEGRPTVALPGSAGQDGPRLLNVWASWCVPCVVEAPVLDALAGQGVTIDGVAIRDKEEDIADFLQRHGNPYRAIARDDVSALQLAIGSSGVPETFVIDAEGTIRYQHIGPIMERDVPQILSQLRAAEQPL</sequence>
<evidence type="ECO:0000256" key="5">
    <source>
        <dbReference type="ARBA" id="ARBA00023284"/>
    </source>
</evidence>
<dbReference type="InterPro" id="IPR013740">
    <property type="entry name" value="Redoxin"/>
</dbReference>
<keyword evidence="4" id="KW-1015">Disulfide bond</keyword>
<keyword evidence="3" id="KW-0201">Cytochrome c-type biogenesis</keyword>
<comment type="similarity">
    <text evidence="2">Belongs to the thioredoxin family. DsbE subfamily.</text>
</comment>
<dbReference type="InterPro" id="IPR050553">
    <property type="entry name" value="Thioredoxin_ResA/DsbE_sf"/>
</dbReference>
<evidence type="ECO:0000256" key="2">
    <source>
        <dbReference type="ARBA" id="ARBA00007758"/>
    </source>
</evidence>
<keyword evidence="6" id="KW-0472">Membrane</keyword>
<dbReference type="GO" id="GO:0015036">
    <property type="term" value="F:disulfide oxidoreductase activity"/>
    <property type="evidence" value="ECO:0007669"/>
    <property type="project" value="InterPro"/>
</dbReference>
<dbReference type="Proteomes" id="UP000515297">
    <property type="component" value="Chromosome"/>
</dbReference>
<dbReference type="PROSITE" id="PS00194">
    <property type="entry name" value="THIOREDOXIN_1"/>
    <property type="match status" value="1"/>
</dbReference>
<dbReference type="EMBL" id="CP060052">
    <property type="protein sequence ID" value="QNE06446.1"/>
    <property type="molecule type" value="Genomic_DNA"/>
</dbReference>
<dbReference type="SUPFAM" id="SSF52833">
    <property type="entry name" value="Thioredoxin-like"/>
    <property type="match status" value="1"/>
</dbReference>
<dbReference type="PROSITE" id="PS51352">
    <property type="entry name" value="THIOREDOXIN_2"/>
    <property type="match status" value="1"/>
</dbReference>
<gene>
    <name evidence="8" type="ORF">H4O24_07645</name>
</gene>
<evidence type="ECO:0000256" key="3">
    <source>
        <dbReference type="ARBA" id="ARBA00022748"/>
    </source>
</evidence>
<accession>A0A7G6VXI1</accession>
<dbReference type="GO" id="GO:0030288">
    <property type="term" value="C:outer membrane-bounded periplasmic space"/>
    <property type="evidence" value="ECO:0007669"/>
    <property type="project" value="InterPro"/>
</dbReference>
<reference evidence="8 9" key="1">
    <citation type="submission" date="2020-08" db="EMBL/GenBank/DDBJ databases">
        <authorList>
            <person name="Liu G."/>
            <person name="Sun C."/>
        </authorList>
    </citation>
    <scope>NUCLEOTIDE SEQUENCE [LARGE SCALE GENOMIC DNA]</scope>
    <source>
        <strain evidence="8 9">OT19</strain>
    </source>
</reference>
<dbReference type="InterPro" id="IPR013766">
    <property type="entry name" value="Thioredoxin_domain"/>
</dbReference>
<dbReference type="AlphaFoldDB" id="A0A7G6VXI1"/>
<dbReference type="GO" id="GO:0017004">
    <property type="term" value="P:cytochrome complex assembly"/>
    <property type="evidence" value="ECO:0007669"/>
    <property type="project" value="UniProtKB-KW"/>
</dbReference>
<dbReference type="InterPro" id="IPR004799">
    <property type="entry name" value="Periplasmic_diS_OxRdtase_DsbE"/>
</dbReference>
<dbReference type="NCBIfam" id="TIGR00385">
    <property type="entry name" value="dsbE"/>
    <property type="match status" value="1"/>
</dbReference>
<evidence type="ECO:0000256" key="6">
    <source>
        <dbReference type="SAM" id="Phobius"/>
    </source>
</evidence>
<keyword evidence="5" id="KW-0676">Redox-active center</keyword>
<comment type="subcellular location">
    <subcellularLocation>
        <location evidence="1">Cell envelope</location>
    </subcellularLocation>
</comment>
<keyword evidence="6" id="KW-1133">Transmembrane helix</keyword>
<protein>
    <submittedName>
        <fullName evidence="8">DsbE family thiol:disulfide interchange protein</fullName>
    </submittedName>
</protein>
<organism evidence="8 9">
    <name type="scientific">Croceicoccus marinus</name>
    <dbReference type="NCBI Taxonomy" id="450378"/>
    <lineage>
        <taxon>Bacteria</taxon>
        <taxon>Pseudomonadati</taxon>
        <taxon>Pseudomonadota</taxon>
        <taxon>Alphaproteobacteria</taxon>
        <taxon>Sphingomonadales</taxon>
        <taxon>Erythrobacteraceae</taxon>
        <taxon>Croceicoccus</taxon>
    </lineage>
</organism>
<dbReference type="InterPro" id="IPR017937">
    <property type="entry name" value="Thioredoxin_CS"/>
</dbReference>
<dbReference type="InterPro" id="IPR036249">
    <property type="entry name" value="Thioredoxin-like_sf"/>
</dbReference>